<comment type="caution">
    <text evidence="2">The sequence shown here is derived from an EMBL/GenBank/DDBJ whole genome shotgun (WGS) entry which is preliminary data.</text>
</comment>
<proteinExistence type="predicted"/>
<keyword evidence="3" id="KW-1185">Reference proteome</keyword>
<dbReference type="Proteomes" id="UP000813824">
    <property type="component" value="Unassembled WGS sequence"/>
</dbReference>
<evidence type="ECO:0000313" key="3">
    <source>
        <dbReference type="Proteomes" id="UP000813824"/>
    </source>
</evidence>
<feature type="region of interest" description="Disordered" evidence="1">
    <location>
        <begin position="1"/>
        <end position="87"/>
    </location>
</feature>
<dbReference type="AlphaFoldDB" id="A0A8K0XKX3"/>
<protein>
    <submittedName>
        <fullName evidence="2">Uncharacterized protein</fullName>
    </submittedName>
</protein>
<gene>
    <name evidence="2" type="ORF">BXZ70DRAFT_1080353</name>
</gene>
<feature type="region of interest" description="Disordered" evidence="1">
    <location>
        <begin position="331"/>
        <end position="354"/>
    </location>
</feature>
<name>A0A8K0XKX3_9AGAR</name>
<sequence length="354" mass="38805">MPAKSRAASPQDTSDFEQVEVMSSDYEEPPKARGRGRGRARGRGRGAGGGRGRGRGRGKAAPSTPSTNRARKTPKSKEYIDSDNDAETGAVREIFSSDDNMDVSVDETADLISKVALKTPVSNKKAMRRNYEHSRGRDSPMYSTGGDNDEWSMREPGDNLPAPLKSAKKKVTVMTPPSPSPEKKIKAKSYSRKRRASTSEENDDNVPEEKVHSDSLLNELRKLYSLISSINTRALSLVTVLVTHWLLVLASFALGQPVIMSVSPTSELSEVESHFPWEYLSILDFLSQMAAYSHAHSLRLDLDTAPWDWPTQGVGSMPFLEGVLKDWDQGWSAEGSGSGHPPGCWVEASLPSRS</sequence>
<organism evidence="2 3">
    <name type="scientific">Cristinia sonorae</name>
    <dbReference type="NCBI Taxonomy" id="1940300"/>
    <lineage>
        <taxon>Eukaryota</taxon>
        <taxon>Fungi</taxon>
        <taxon>Dikarya</taxon>
        <taxon>Basidiomycota</taxon>
        <taxon>Agaricomycotina</taxon>
        <taxon>Agaricomycetes</taxon>
        <taxon>Agaricomycetidae</taxon>
        <taxon>Agaricales</taxon>
        <taxon>Pleurotineae</taxon>
        <taxon>Stephanosporaceae</taxon>
        <taxon>Cristinia</taxon>
    </lineage>
</organism>
<evidence type="ECO:0000256" key="1">
    <source>
        <dbReference type="SAM" id="MobiDB-lite"/>
    </source>
</evidence>
<feature type="region of interest" description="Disordered" evidence="1">
    <location>
        <begin position="118"/>
        <end position="211"/>
    </location>
</feature>
<feature type="compositionally biased region" description="Basic residues" evidence="1">
    <location>
        <begin position="32"/>
        <end position="44"/>
    </location>
</feature>
<dbReference type="EMBL" id="JAEVFJ010000045">
    <property type="protein sequence ID" value="KAH8084933.1"/>
    <property type="molecule type" value="Genomic_DNA"/>
</dbReference>
<accession>A0A8K0XKX3</accession>
<feature type="compositionally biased region" description="Basic residues" evidence="1">
    <location>
        <begin position="185"/>
        <end position="196"/>
    </location>
</feature>
<evidence type="ECO:0000313" key="2">
    <source>
        <dbReference type="EMBL" id="KAH8084933.1"/>
    </source>
</evidence>
<feature type="compositionally biased region" description="Basic and acidic residues" evidence="1">
    <location>
        <begin position="129"/>
        <end position="138"/>
    </location>
</feature>
<reference evidence="2" key="1">
    <citation type="journal article" date="2021" name="New Phytol.">
        <title>Evolutionary innovations through gain and loss of genes in the ectomycorrhizal Boletales.</title>
        <authorList>
            <person name="Wu G."/>
            <person name="Miyauchi S."/>
            <person name="Morin E."/>
            <person name="Kuo A."/>
            <person name="Drula E."/>
            <person name="Varga T."/>
            <person name="Kohler A."/>
            <person name="Feng B."/>
            <person name="Cao Y."/>
            <person name="Lipzen A."/>
            <person name="Daum C."/>
            <person name="Hundley H."/>
            <person name="Pangilinan J."/>
            <person name="Johnson J."/>
            <person name="Barry K."/>
            <person name="LaButti K."/>
            <person name="Ng V."/>
            <person name="Ahrendt S."/>
            <person name="Min B."/>
            <person name="Choi I.G."/>
            <person name="Park H."/>
            <person name="Plett J.M."/>
            <person name="Magnuson J."/>
            <person name="Spatafora J.W."/>
            <person name="Nagy L.G."/>
            <person name="Henrissat B."/>
            <person name="Grigoriev I.V."/>
            <person name="Yang Z.L."/>
            <person name="Xu J."/>
            <person name="Martin F.M."/>
        </authorList>
    </citation>
    <scope>NUCLEOTIDE SEQUENCE</scope>
    <source>
        <strain evidence="2">KKN 215</strain>
    </source>
</reference>